<dbReference type="GO" id="GO:0005739">
    <property type="term" value="C:mitochondrion"/>
    <property type="evidence" value="ECO:0007669"/>
    <property type="project" value="TreeGrafter"/>
</dbReference>
<reference evidence="2 3" key="1">
    <citation type="submission" date="2019-08" db="EMBL/GenBank/DDBJ databases">
        <title>Whole genome of Aphis craccivora.</title>
        <authorList>
            <person name="Voronova N.V."/>
            <person name="Shulinski R.S."/>
            <person name="Bandarenka Y.V."/>
            <person name="Zhorov D.G."/>
            <person name="Warner D."/>
        </authorList>
    </citation>
    <scope>NUCLEOTIDE SEQUENCE [LARGE SCALE GENOMIC DNA]</scope>
    <source>
        <strain evidence="2">180601</strain>
        <tissue evidence="2">Whole Body</tissue>
    </source>
</reference>
<organism evidence="2 3">
    <name type="scientific">Aphis craccivora</name>
    <name type="common">Cowpea aphid</name>
    <dbReference type="NCBI Taxonomy" id="307492"/>
    <lineage>
        <taxon>Eukaryota</taxon>
        <taxon>Metazoa</taxon>
        <taxon>Ecdysozoa</taxon>
        <taxon>Arthropoda</taxon>
        <taxon>Hexapoda</taxon>
        <taxon>Insecta</taxon>
        <taxon>Pterygota</taxon>
        <taxon>Neoptera</taxon>
        <taxon>Paraneoptera</taxon>
        <taxon>Hemiptera</taxon>
        <taxon>Sternorrhyncha</taxon>
        <taxon>Aphidomorpha</taxon>
        <taxon>Aphidoidea</taxon>
        <taxon>Aphididae</taxon>
        <taxon>Aphidini</taxon>
        <taxon>Aphis</taxon>
        <taxon>Aphis</taxon>
    </lineage>
</organism>
<comment type="caution">
    <text evidence="2">The sequence shown here is derived from an EMBL/GenBank/DDBJ whole genome shotgun (WGS) entry which is preliminary data.</text>
</comment>
<dbReference type="PANTHER" id="PTHR12286:SF5">
    <property type="entry name" value="SACCHAROPINE DEHYDROGENASE-LIKE OXIDOREDUCTASE"/>
    <property type="match status" value="1"/>
</dbReference>
<keyword evidence="1" id="KW-0812">Transmembrane</keyword>
<dbReference type="SUPFAM" id="SSF51735">
    <property type="entry name" value="NAD(P)-binding Rossmann-fold domains"/>
    <property type="match status" value="1"/>
</dbReference>
<dbReference type="PANTHER" id="PTHR12286">
    <property type="entry name" value="SACCHAROPINE DEHYDROGENASE-LIKE OXIDOREDUCTASE"/>
    <property type="match status" value="1"/>
</dbReference>
<evidence type="ECO:0000256" key="1">
    <source>
        <dbReference type="SAM" id="Phobius"/>
    </source>
</evidence>
<accession>A0A6G0ZCI4</accession>
<evidence type="ECO:0000313" key="2">
    <source>
        <dbReference type="EMBL" id="KAF0768382.1"/>
    </source>
</evidence>
<dbReference type="GO" id="GO:0009247">
    <property type="term" value="P:glycolipid biosynthetic process"/>
    <property type="evidence" value="ECO:0007669"/>
    <property type="project" value="TreeGrafter"/>
</dbReference>
<dbReference type="Proteomes" id="UP000478052">
    <property type="component" value="Unassembled WGS sequence"/>
</dbReference>
<dbReference type="OrthoDB" id="10268090at2759"/>
<dbReference type="GO" id="GO:0005886">
    <property type="term" value="C:plasma membrane"/>
    <property type="evidence" value="ECO:0007669"/>
    <property type="project" value="TreeGrafter"/>
</dbReference>
<dbReference type="InterPro" id="IPR036291">
    <property type="entry name" value="NAD(P)-bd_dom_sf"/>
</dbReference>
<dbReference type="Gene3D" id="3.40.50.720">
    <property type="entry name" value="NAD(P)-binding Rossmann-like Domain"/>
    <property type="match status" value="1"/>
</dbReference>
<name>A0A6G0ZCI4_APHCR</name>
<gene>
    <name evidence="2" type="ORF">FWK35_00005433</name>
</gene>
<sequence length="431" mass="48779">MEGKTLNQETIAKHDPADEQITNIKSKRQYDIIIFGASGFTGQYVVMEMGRFSQIYNLTWAIAGRNTDKLQDVLNKLYKTVDGYEDKKIDIIYADVQDVNTVMRMAQTTSVFMEKMAYIYNGQAEENNSIIVSALGMESVPADLGVEFLYKNFSGELKNVDMYMKLYSSSFVLTNSALIHDGTWKSAILHMATNKQRLYYRNLLDELMGITRVKPNVSKILHRQQINMKVDKKDWCLAFPEPDQAVVARSIHHAKTIDHLPYNFYVRNYMVFGSLISAVIGLFVFVLLSIMATFDPIKTLLIRYPKWCSFGIATETGPNEKLLENSRMSLTLIGHGTTSEKPPTANLKNITYKDNTYTRQTIIKVKAKNPGYGFTSKAVILGAITIIKDQINIPKGGVLTPASAFRKTLFVKRLMDHDAAVFEIESDLVTY</sequence>
<keyword evidence="1" id="KW-0472">Membrane</keyword>
<dbReference type="GO" id="GO:0005811">
    <property type="term" value="C:lipid droplet"/>
    <property type="evidence" value="ECO:0007669"/>
    <property type="project" value="TreeGrafter"/>
</dbReference>
<protein>
    <submittedName>
        <fullName evidence="2">Saccharopine dehydrogenase-like oxidoreductase</fullName>
    </submittedName>
</protein>
<dbReference type="InterPro" id="IPR051276">
    <property type="entry name" value="Saccharopine_DH-like_oxidrdct"/>
</dbReference>
<keyword evidence="1" id="KW-1133">Transmembrane helix</keyword>
<dbReference type="AlphaFoldDB" id="A0A6G0ZCI4"/>
<evidence type="ECO:0000313" key="3">
    <source>
        <dbReference type="Proteomes" id="UP000478052"/>
    </source>
</evidence>
<feature type="transmembrane region" description="Helical" evidence="1">
    <location>
        <begin position="269"/>
        <end position="294"/>
    </location>
</feature>
<proteinExistence type="predicted"/>
<dbReference type="EMBL" id="VUJU01000780">
    <property type="protein sequence ID" value="KAF0768382.1"/>
    <property type="molecule type" value="Genomic_DNA"/>
</dbReference>
<keyword evidence="3" id="KW-1185">Reference proteome</keyword>